<dbReference type="SUPFAM" id="SSF48576">
    <property type="entry name" value="Terpenoid synthases"/>
    <property type="match status" value="1"/>
</dbReference>
<evidence type="ECO:0000313" key="3">
    <source>
        <dbReference type="EMBL" id="KAE9386497.1"/>
    </source>
</evidence>
<evidence type="ECO:0000313" key="4">
    <source>
        <dbReference type="Proteomes" id="UP000799118"/>
    </source>
</evidence>
<evidence type="ECO:0000256" key="1">
    <source>
        <dbReference type="ARBA" id="ARBA00007946"/>
    </source>
</evidence>
<dbReference type="InterPro" id="IPR024652">
    <property type="entry name" value="Trichodiene_synth"/>
</dbReference>
<reference evidence="3" key="1">
    <citation type="journal article" date="2019" name="Environ. Microbiol.">
        <title>Fungal ecological strategies reflected in gene transcription - a case study of two litter decomposers.</title>
        <authorList>
            <person name="Barbi F."/>
            <person name="Kohler A."/>
            <person name="Barry K."/>
            <person name="Baskaran P."/>
            <person name="Daum C."/>
            <person name="Fauchery L."/>
            <person name="Ihrmark K."/>
            <person name="Kuo A."/>
            <person name="LaButti K."/>
            <person name="Lipzen A."/>
            <person name="Morin E."/>
            <person name="Grigoriev I.V."/>
            <person name="Henrissat B."/>
            <person name="Lindahl B."/>
            <person name="Martin F."/>
        </authorList>
    </citation>
    <scope>NUCLEOTIDE SEQUENCE</scope>
    <source>
        <strain evidence="3">JB14</strain>
    </source>
</reference>
<dbReference type="SFLD" id="SFLDS00005">
    <property type="entry name" value="Isoprenoid_Synthase_Type_I"/>
    <property type="match status" value="1"/>
</dbReference>
<accession>A0A6A4GMI5</accession>
<sequence>MACTAYSHLNVESSRIFIALYTAFLIHLDDMVEPEISHLYSFNKYFVHKEPHGTRILEAFALLLRETTDHFDDICSNIIVTATLNLVTARLLEENPNRIQLPVDSLYPLFSRTMSGAAEAYALFAFHSNVPWTDYIHAIPDIANFINDGNDVLSFYKENLAGDEQNRISMISKCKGVSKIDALTELASEGTMADGRVLRYLKTQPDALRAYQEFRVGYIHFHLSLPRYKL</sequence>
<protein>
    <submittedName>
        <fullName evidence="3">Terpenoid synthase</fullName>
    </submittedName>
</protein>
<dbReference type="InterPro" id="IPR008949">
    <property type="entry name" value="Isoprenoid_synthase_dom_sf"/>
</dbReference>
<dbReference type="EMBL" id="ML769874">
    <property type="protein sequence ID" value="KAE9386497.1"/>
    <property type="molecule type" value="Genomic_DNA"/>
</dbReference>
<dbReference type="Pfam" id="PF06330">
    <property type="entry name" value="TRI5"/>
    <property type="match status" value="1"/>
</dbReference>
<dbReference type="AlphaFoldDB" id="A0A6A4GMI5"/>
<name>A0A6A4GMI5_9AGAR</name>
<dbReference type="Gene3D" id="1.10.600.10">
    <property type="entry name" value="Farnesyl Diphosphate Synthase"/>
    <property type="match status" value="1"/>
</dbReference>
<dbReference type="SFLD" id="SFLDG01021">
    <property type="entry name" value="Trichodiene_Synthase_Like"/>
    <property type="match status" value="1"/>
</dbReference>
<keyword evidence="2" id="KW-0456">Lyase</keyword>
<dbReference type="Proteomes" id="UP000799118">
    <property type="component" value="Unassembled WGS sequence"/>
</dbReference>
<organism evidence="3 4">
    <name type="scientific">Gymnopus androsaceus JB14</name>
    <dbReference type="NCBI Taxonomy" id="1447944"/>
    <lineage>
        <taxon>Eukaryota</taxon>
        <taxon>Fungi</taxon>
        <taxon>Dikarya</taxon>
        <taxon>Basidiomycota</taxon>
        <taxon>Agaricomycotina</taxon>
        <taxon>Agaricomycetes</taxon>
        <taxon>Agaricomycetidae</taxon>
        <taxon>Agaricales</taxon>
        <taxon>Marasmiineae</taxon>
        <taxon>Omphalotaceae</taxon>
        <taxon>Gymnopus</taxon>
    </lineage>
</organism>
<dbReference type="GO" id="GO:0016838">
    <property type="term" value="F:carbon-oxygen lyase activity, acting on phosphates"/>
    <property type="evidence" value="ECO:0007669"/>
    <property type="project" value="InterPro"/>
</dbReference>
<proteinExistence type="inferred from homology"/>
<evidence type="ECO:0000256" key="2">
    <source>
        <dbReference type="ARBA" id="ARBA00023239"/>
    </source>
</evidence>
<dbReference type="OrthoDB" id="2998174at2759"/>
<keyword evidence="4" id="KW-1185">Reference proteome</keyword>
<comment type="similarity">
    <text evidence="1">Belongs to the trichodiene synthase family.</text>
</comment>
<feature type="non-terminal residue" evidence="3">
    <location>
        <position position="230"/>
    </location>
</feature>
<gene>
    <name evidence="3" type="ORF">BT96DRAFT_867906</name>
</gene>